<evidence type="ECO:0000313" key="1">
    <source>
        <dbReference type="EMBL" id="KAJ8674876.1"/>
    </source>
</evidence>
<evidence type="ECO:0000313" key="2">
    <source>
        <dbReference type="Proteomes" id="UP001239111"/>
    </source>
</evidence>
<organism evidence="1 2">
    <name type="scientific">Eretmocerus hayati</name>
    <dbReference type="NCBI Taxonomy" id="131215"/>
    <lineage>
        <taxon>Eukaryota</taxon>
        <taxon>Metazoa</taxon>
        <taxon>Ecdysozoa</taxon>
        <taxon>Arthropoda</taxon>
        <taxon>Hexapoda</taxon>
        <taxon>Insecta</taxon>
        <taxon>Pterygota</taxon>
        <taxon>Neoptera</taxon>
        <taxon>Endopterygota</taxon>
        <taxon>Hymenoptera</taxon>
        <taxon>Apocrita</taxon>
        <taxon>Proctotrupomorpha</taxon>
        <taxon>Chalcidoidea</taxon>
        <taxon>Aphelinidae</taxon>
        <taxon>Aphelininae</taxon>
        <taxon>Eretmocerus</taxon>
    </lineage>
</organism>
<dbReference type="EMBL" id="CM056742">
    <property type="protein sequence ID" value="KAJ8674876.1"/>
    <property type="molecule type" value="Genomic_DNA"/>
</dbReference>
<dbReference type="Proteomes" id="UP001239111">
    <property type="component" value="Chromosome 2"/>
</dbReference>
<sequence length="197" mass="23599">MSNPRYIASDVISQDLLIEMTEALLNVKFCGLLIVVSILLGIFNILLCIFVLYTISDRDRIYKSERKYEIENIQRNIEALEKNHRNENERRPKEAEKVRVEWKKKFDKIEQDIQVIKNETLENLSKLFKDENMKRSKEITEVKSEFDQRMKQESSSIERRILRFELYISKMKELAGRHRNNSMTYYLDEIKAITLEN</sequence>
<protein>
    <submittedName>
        <fullName evidence="1">Uncharacterized protein</fullName>
    </submittedName>
</protein>
<proteinExistence type="predicted"/>
<gene>
    <name evidence="1" type="ORF">QAD02_010662</name>
</gene>
<reference evidence="1" key="1">
    <citation type="submission" date="2023-04" db="EMBL/GenBank/DDBJ databases">
        <title>A chromosome-level genome assembly of the parasitoid wasp Eretmocerus hayati.</title>
        <authorList>
            <person name="Zhong Y."/>
            <person name="Liu S."/>
            <person name="Liu Y."/>
        </authorList>
    </citation>
    <scope>NUCLEOTIDE SEQUENCE</scope>
    <source>
        <strain evidence="1">ZJU_SS_LIU_2023</strain>
    </source>
</reference>
<accession>A0ACC2NW95</accession>
<comment type="caution">
    <text evidence="1">The sequence shown here is derived from an EMBL/GenBank/DDBJ whole genome shotgun (WGS) entry which is preliminary data.</text>
</comment>
<name>A0ACC2NW95_9HYME</name>
<keyword evidence="2" id="KW-1185">Reference proteome</keyword>